<evidence type="ECO:0000256" key="3">
    <source>
        <dbReference type="ARBA" id="ARBA00022538"/>
    </source>
</evidence>
<feature type="compositionally biased region" description="Low complexity" evidence="16">
    <location>
        <begin position="951"/>
        <end position="967"/>
    </location>
</feature>
<evidence type="ECO:0000256" key="8">
    <source>
        <dbReference type="ARBA" id="ARBA00022882"/>
    </source>
</evidence>
<dbReference type="NCBIfam" id="TIGR00229">
    <property type="entry name" value="sensory_box"/>
    <property type="match status" value="1"/>
</dbReference>
<dbReference type="Gene3D" id="3.30.450.20">
    <property type="entry name" value="PAS domain"/>
    <property type="match status" value="1"/>
</dbReference>
<evidence type="ECO:0000256" key="17">
    <source>
        <dbReference type="SAM" id="Phobius"/>
    </source>
</evidence>
<feature type="transmembrane region" description="Helical" evidence="17">
    <location>
        <begin position="429"/>
        <end position="449"/>
    </location>
</feature>
<evidence type="ECO:0000256" key="11">
    <source>
        <dbReference type="ARBA" id="ARBA00023065"/>
    </source>
</evidence>
<dbReference type="GO" id="GO:0005516">
    <property type="term" value="F:calmodulin binding"/>
    <property type="evidence" value="ECO:0007669"/>
    <property type="project" value="UniProtKB-KW"/>
</dbReference>
<evidence type="ECO:0000256" key="14">
    <source>
        <dbReference type="ARBA" id="ARBA00023303"/>
    </source>
</evidence>
<evidence type="ECO:0000256" key="7">
    <source>
        <dbReference type="ARBA" id="ARBA00022860"/>
    </source>
</evidence>
<keyword evidence="13" id="KW-0325">Glycoprotein</keyword>
<keyword evidence="23" id="KW-1185">Reference proteome</keyword>
<evidence type="ECO:0000256" key="6">
    <source>
        <dbReference type="ARBA" id="ARBA00022826"/>
    </source>
</evidence>
<evidence type="ECO:0000256" key="2">
    <source>
        <dbReference type="ARBA" id="ARBA00022448"/>
    </source>
</evidence>
<evidence type="ECO:0000313" key="23">
    <source>
        <dbReference type="Proteomes" id="UP001160148"/>
    </source>
</evidence>
<dbReference type="InterPro" id="IPR000700">
    <property type="entry name" value="PAS-assoc_C"/>
</dbReference>
<proteinExistence type="predicted"/>
<dbReference type="GO" id="GO:0005249">
    <property type="term" value="F:voltage-gated potassium channel activity"/>
    <property type="evidence" value="ECO:0007669"/>
    <property type="project" value="InterPro"/>
</dbReference>
<dbReference type="GO" id="GO:0008076">
    <property type="term" value="C:voltage-gated potassium channel complex"/>
    <property type="evidence" value="ECO:0007669"/>
    <property type="project" value="TreeGrafter"/>
</dbReference>
<dbReference type="InterPro" id="IPR000014">
    <property type="entry name" value="PAS"/>
</dbReference>
<comment type="caution">
    <text evidence="22">The sequence shown here is derived from an EMBL/GenBank/DDBJ whole genome shotgun (WGS) entry which is preliminary data.</text>
</comment>
<keyword evidence="14" id="KW-0407">Ion channel</keyword>
<dbReference type="Pfam" id="PF13426">
    <property type="entry name" value="PAS_9"/>
    <property type="match status" value="1"/>
</dbReference>
<keyword evidence="8" id="KW-0851">Voltage-gated channel</keyword>
<keyword evidence="5 17" id="KW-0812">Transmembrane</keyword>
<feature type="compositionally biased region" description="Pro residues" evidence="16">
    <location>
        <begin position="1040"/>
        <end position="1049"/>
    </location>
</feature>
<feature type="region of interest" description="Disordered" evidence="16">
    <location>
        <begin position="951"/>
        <end position="1049"/>
    </location>
</feature>
<feature type="chain" id="PRO_5043998700" description="Potassium voltage-gated channel protein eag" evidence="18">
    <location>
        <begin position="18"/>
        <end position="1049"/>
    </location>
</feature>
<keyword evidence="10 17" id="KW-1133">Transmembrane helix</keyword>
<evidence type="ECO:0000256" key="16">
    <source>
        <dbReference type="SAM" id="MobiDB-lite"/>
    </source>
</evidence>
<evidence type="ECO:0000259" key="19">
    <source>
        <dbReference type="PROSITE" id="PS50042"/>
    </source>
</evidence>
<keyword evidence="6" id="KW-0631">Potassium channel</keyword>
<dbReference type="InterPro" id="IPR050818">
    <property type="entry name" value="KCNH_animal-type"/>
</dbReference>
<feature type="compositionally biased region" description="Pro residues" evidence="16">
    <location>
        <begin position="891"/>
        <end position="905"/>
    </location>
</feature>
<feature type="transmembrane region" description="Helical" evidence="17">
    <location>
        <begin position="399"/>
        <end position="417"/>
    </location>
</feature>
<dbReference type="Pfam" id="PF00027">
    <property type="entry name" value="cNMP_binding"/>
    <property type="match status" value="1"/>
</dbReference>
<dbReference type="CDD" id="cd00038">
    <property type="entry name" value="CAP_ED"/>
    <property type="match status" value="1"/>
</dbReference>
<dbReference type="InterPro" id="IPR003949">
    <property type="entry name" value="K_chnl_volt-dep_EAG"/>
</dbReference>
<feature type="region of interest" description="Disordered" evidence="16">
    <location>
        <begin position="779"/>
        <end position="905"/>
    </location>
</feature>
<evidence type="ECO:0000256" key="15">
    <source>
        <dbReference type="SAM" id="Coils"/>
    </source>
</evidence>
<dbReference type="InterPro" id="IPR014710">
    <property type="entry name" value="RmlC-like_jellyroll"/>
</dbReference>
<feature type="coiled-coil region" evidence="15">
    <location>
        <begin position="912"/>
        <end position="939"/>
    </location>
</feature>
<comment type="subcellular location">
    <subcellularLocation>
        <location evidence="1">Membrane</location>
        <topology evidence="1">Multi-pass membrane protein</topology>
    </subcellularLocation>
</comment>
<name>A0AAV0X9N6_9HEMI</name>
<dbReference type="InterPro" id="IPR001610">
    <property type="entry name" value="PAC"/>
</dbReference>
<dbReference type="FunFam" id="3.30.450.20:FF:000009">
    <property type="entry name" value="Potassium voltage-gated channel subfamily H member 1"/>
    <property type="match status" value="1"/>
</dbReference>
<dbReference type="PRINTS" id="PR01463">
    <property type="entry name" value="EAGCHANLFMLY"/>
</dbReference>
<feature type="compositionally biased region" description="Gly residues" evidence="16">
    <location>
        <begin position="857"/>
        <end position="869"/>
    </location>
</feature>
<keyword evidence="11" id="KW-0406">Ion transport</keyword>
<accession>A0AAV0X9N6</accession>
<keyword evidence="2" id="KW-0813">Transport</keyword>
<feature type="transmembrane region" description="Helical" evidence="17">
    <location>
        <begin position="198"/>
        <end position="216"/>
    </location>
</feature>
<dbReference type="SUPFAM" id="SSF81324">
    <property type="entry name" value="Voltage-gated potassium channels"/>
    <property type="match status" value="1"/>
</dbReference>
<dbReference type="CDD" id="cd00130">
    <property type="entry name" value="PAS"/>
    <property type="match status" value="1"/>
</dbReference>
<keyword evidence="4" id="KW-0597">Phosphoprotein</keyword>
<dbReference type="PROSITE" id="PS50042">
    <property type="entry name" value="CNMP_BINDING_3"/>
    <property type="match status" value="1"/>
</dbReference>
<evidence type="ECO:0000313" key="22">
    <source>
        <dbReference type="EMBL" id="CAI6364698.1"/>
    </source>
</evidence>
<evidence type="ECO:0000259" key="20">
    <source>
        <dbReference type="PROSITE" id="PS50112"/>
    </source>
</evidence>
<keyword evidence="9" id="KW-0630">Potassium</keyword>
<dbReference type="FunFam" id="2.60.120.10:FF:000009">
    <property type="entry name" value="Potassium voltage-gated channel subfamily H member 1"/>
    <property type="match status" value="1"/>
</dbReference>
<dbReference type="InterPro" id="IPR018490">
    <property type="entry name" value="cNMP-bd_dom_sf"/>
</dbReference>
<dbReference type="InterPro" id="IPR003938">
    <property type="entry name" value="K_chnl_volt-dep_EAG/ELK/ERG"/>
</dbReference>
<evidence type="ECO:0000256" key="13">
    <source>
        <dbReference type="ARBA" id="ARBA00023180"/>
    </source>
</evidence>
<keyword evidence="12 17" id="KW-0472">Membrane</keyword>
<evidence type="ECO:0000259" key="21">
    <source>
        <dbReference type="PROSITE" id="PS50113"/>
    </source>
</evidence>
<keyword evidence="18" id="KW-0732">Signal</keyword>
<feature type="compositionally biased region" description="Low complexity" evidence="16">
    <location>
        <begin position="791"/>
        <end position="806"/>
    </location>
</feature>
<dbReference type="EMBL" id="CARXXK010000004">
    <property type="protein sequence ID" value="CAI6364698.1"/>
    <property type="molecule type" value="Genomic_DNA"/>
</dbReference>
<dbReference type="PRINTS" id="PR01464">
    <property type="entry name" value="EAGCHANNEL"/>
</dbReference>
<evidence type="ECO:0000256" key="1">
    <source>
        <dbReference type="ARBA" id="ARBA00004141"/>
    </source>
</evidence>
<feature type="compositionally biased region" description="Basic residues" evidence="16">
    <location>
        <begin position="999"/>
        <end position="1008"/>
    </location>
</feature>
<sequence>MVLFLLTADSSFLLANAQIVDFPIVYCNESFCKISGYNRAEVMQKSCRCSFMYGDLTDKETICRIDEVLESHYNDQFEILLYKKNKTPLWLLMQIAPIKNERDLVVLFLLTFRDITALKQPIESEDSKGGDLLAGLSKFAKLARSVTRSKTLVSQFSSHPVSIKDSTRHVQSHLAHYRQEAPKTPPHILLHYCAFKAIWDWVILCLTFYTAIMVPYNVAFKNKTSEDVSLLVVDSIVDVIFFIDIVLNFHTTFVGPGGEVVSDPKVIRMNYLRSWFVIDLLSCLPYDVFNAFDHDEEGIGSLFSALKVVRLLRLGRVVRKLDRYLEYGAAMLILLLCFYMLVAHWLACIWYSIGRSDAENGYQYSWLWKLANITQYPYSYIMTEHANSTELVHGPPRKTMYVTALYFTMSCMTSVGFGNVASETDNEKIFTICMMVIASLLYATIFGHVTTIIQQMTSATAKYHDMLNNVREFMKLHEVPKALSERVMDYVVSTWAMTRGLDTDKVLNYCPKDMKADICVHLNRKVFNEHPAFRLASDGCLRALAMHFTMSHSAPGDLLFHTGESIDSLCFIVTGSLEVIQDDEVVAILGKGDVFGDSFWKDTALGQSAANVRALTYCDLHTIKRDRLLEVLDFYQAFANSFSRNLILTYNLRHRLIFRKVADVRREKELAEKRKNEPQLDEQRDQLVRKIFTKFRKDRAPSTVLGMQQGAAATSGAAATVAGSDEGKSEGGTGDASDGVGGARPKVLPLVLRQQSEDPQQASCSSTGLRTVAPPKKVSKWGKVLGGGGSSDSADVSVVSAQSAPAKIRDSPGRSGGNGHKVFPKLQKVPTTATEPFAGVGGSQRQETIDETDERTGVGGSGGGGGGGAPVPEEEPQAPAHQYQVTTADAPSPPPPPCAAMVLPPPPDLDVLAKIEDLRSDLRDEVRSINQRLTAIEDMMVRIVGKLDALAAASPAPSPSPVASLRPPDTPEAGRRPGCRTKSTDDLSSPATPKLPPMVRRRRSKSRTRSSSSALPPMRPFSPRDTSPPPFPRTDSLKKPCPPRPNDFL</sequence>
<evidence type="ECO:0000256" key="5">
    <source>
        <dbReference type="ARBA" id="ARBA00022692"/>
    </source>
</evidence>
<dbReference type="AlphaFoldDB" id="A0AAV0X9N6"/>
<dbReference type="Gene3D" id="1.10.287.70">
    <property type="match status" value="1"/>
</dbReference>
<dbReference type="Proteomes" id="UP001160148">
    <property type="component" value="Unassembled WGS sequence"/>
</dbReference>
<dbReference type="Gene3D" id="1.10.1200.260">
    <property type="match status" value="1"/>
</dbReference>
<keyword evidence="15" id="KW-0175">Coiled coil</keyword>
<feature type="domain" description="PAS" evidence="20">
    <location>
        <begin position="1"/>
        <end position="76"/>
    </location>
</feature>
<feature type="domain" description="Cyclic nucleotide-binding" evidence="19">
    <location>
        <begin position="555"/>
        <end position="632"/>
    </location>
</feature>
<feature type="signal peptide" evidence="18">
    <location>
        <begin position="1"/>
        <end position="17"/>
    </location>
</feature>
<dbReference type="PANTHER" id="PTHR10217:SF435">
    <property type="entry name" value="POTASSIUM VOLTAGE-GATED CHANNEL PROTEIN EAG"/>
    <property type="match status" value="1"/>
</dbReference>
<keyword evidence="7" id="KW-0112">Calmodulin-binding</keyword>
<organism evidence="22 23">
    <name type="scientific">Macrosiphum euphorbiae</name>
    <name type="common">potato aphid</name>
    <dbReference type="NCBI Taxonomy" id="13131"/>
    <lineage>
        <taxon>Eukaryota</taxon>
        <taxon>Metazoa</taxon>
        <taxon>Ecdysozoa</taxon>
        <taxon>Arthropoda</taxon>
        <taxon>Hexapoda</taxon>
        <taxon>Insecta</taxon>
        <taxon>Pterygota</taxon>
        <taxon>Neoptera</taxon>
        <taxon>Paraneoptera</taxon>
        <taxon>Hemiptera</taxon>
        <taxon>Sternorrhyncha</taxon>
        <taxon>Aphidomorpha</taxon>
        <taxon>Aphidoidea</taxon>
        <taxon>Aphididae</taxon>
        <taxon>Macrosiphini</taxon>
        <taxon>Macrosiphum</taxon>
    </lineage>
</organism>
<dbReference type="FunFam" id="1.10.1200.260:FF:000003">
    <property type="entry name" value="Potassium voltage-gated channel subfamily H member 1"/>
    <property type="match status" value="1"/>
</dbReference>
<feature type="domain" description="PAC" evidence="21">
    <location>
        <begin position="75"/>
        <end position="127"/>
    </location>
</feature>
<dbReference type="SMART" id="SM00100">
    <property type="entry name" value="cNMP"/>
    <property type="match status" value="1"/>
</dbReference>
<dbReference type="InterPro" id="IPR000595">
    <property type="entry name" value="cNMP-bd_dom"/>
</dbReference>
<evidence type="ECO:0000256" key="9">
    <source>
        <dbReference type="ARBA" id="ARBA00022958"/>
    </source>
</evidence>
<dbReference type="InterPro" id="IPR035965">
    <property type="entry name" value="PAS-like_dom_sf"/>
</dbReference>
<dbReference type="InterPro" id="IPR005821">
    <property type="entry name" value="Ion_trans_dom"/>
</dbReference>
<gene>
    <name evidence="22" type="ORF">MEUPH1_LOCUS19494</name>
</gene>
<dbReference type="SUPFAM" id="SSF55785">
    <property type="entry name" value="PYP-like sensor domain (PAS domain)"/>
    <property type="match status" value="1"/>
</dbReference>
<dbReference type="SMART" id="SM00086">
    <property type="entry name" value="PAC"/>
    <property type="match status" value="1"/>
</dbReference>
<feature type="compositionally biased region" description="Gly residues" evidence="16">
    <location>
        <begin position="730"/>
        <end position="742"/>
    </location>
</feature>
<evidence type="ECO:0008006" key="24">
    <source>
        <dbReference type="Google" id="ProtNLM"/>
    </source>
</evidence>
<dbReference type="GO" id="GO:0042391">
    <property type="term" value="P:regulation of membrane potential"/>
    <property type="evidence" value="ECO:0007669"/>
    <property type="project" value="TreeGrafter"/>
</dbReference>
<dbReference type="PANTHER" id="PTHR10217">
    <property type="entry name" value="VOLTAGE AND LIGAND GATED POTASSIUM CHANNEL"/>
    <property type="match status" value="1"/>
</dbReference>
<protein>
    <recommendedName>
        <fullName evidence="24">Potassium voltage-gated channel protein eag</fullName>
    </recommendedName>
</protein>
<reference evidence="22 23" key="1">
    <citation type="submission" date="2023-01" db="EMBL/GenBank/DDBJ databases">
        <authorList>
            <person name="Whitehead M."/>
        </authorList>
    </citation>
    <scope>NUCLEOTIDE SEQUENCE [LARGE SCALE GENOMIC DNA]</scope>
</reference>
<evidence type="ECO:0000256" key="4">
    <source>
        <dbReference type="ARBA" id="ARBA00022553"/>
    </source>
</evidence>
<dbReference type="PROSITE" id="PS50113">
    <property type="entry name" value="PAC"/>
    <property type="match status" value="1"/>
</dbReference>
<dbReference type="Gene3D" id="2.60.120.10">
    <property type="entry name" value="Jelly Rolls"/>
    <property type="match status" value="1"/>
</dbReference>
<evidence type="ECO:0000256" key="18">
    <source>
        <dbReference type="SAM" id="SignalP"/>
    </source>
</evidence>
<dbReference type="SUPFAM" id="SSF51206">
    <property type="entry name" value="cAMP-binding domain-like"/>
    <property type="match status" value="1"/>
</dbReference>
<dbReference type="PROSITE" id="PS50112">
    <property type="entry name" value="PAS"/>
    <property type="match status" value="1"/>
</dbReference>
<feature type="region of interest" description="Disordered" evidence="16">
    <location>
        <begin position="716"/>
        <end position="744"/>
    </location>
</feature>
<evidence type="ECO:0000256" key="10">
    <source>
        <dbReference type="ARBA" id="ARBA00022989"/>
    </source>
</evidence>
<keyword evidence="3" id="KW-0633">Potassium transport</keyword>
<dbReference type="Pfam" id="PF00520">
    <property type="entry name" value="Ion_trans"/>
    <property type="match status" value="1"/>
</dbReference>
<evidence type="ECO:0000256" key="12">
    <source>
        <dbReference type="ARBA" id="ARBA00023136"/>
    </source>
</evidence>
<feature type="transmembrane region" description="Helical" evidence="17">
    <location>
        <begin position="327"/>
        <end position="353"/>
    </location>
</feature>